<dbReference type="RefSeq" id="WP_126565303.1">
    <property type="nucleotide sequence ID" value="NZ_BMCY01000001.1"/>
</dbReference>
<gene>
    <name evidence="1" type="ORF">E2558_01930</name>
</gene>
<evidence type="ECO:0008006" key="3">
    <source>
        <dbReference type="Google" id="ProtNLM"/>
    </source>
</evidence>
<dbReference type="AlphaFoldDB" id="A0A4Z1B440"/>
<dbReference type="Proteomes" id="UP000297459">
    <property type="component" value="Unassembled WGS sequence"/>
</dbReference>
<keyword evidence="2" id="KW-1185">Reference proteome</keyword>
<evidence type="ECO:0000313" key="2">
    <source>
        <dbReference type="Proteomes" id="UP000297459"/>
    </source>
</evidence>
<organism evidence="1 2">
    <name type="scientific">Staphylococcus pragensis</name>
    <dbReference type="NCBI Taxonomy" id="1611836"/>
    <lineage>
        <taxon>Bacteria</taxon>
        <taxon>Bacillati</taxon>
        <taxon>Bacillota</taxon>
        <taxon>Bacilli</taxon>
        <taxon>Bacillales</taxon>
        <taxon>Staphylococcaceae</taxon>
        <taxon>Staphylococcus</taxon>
    </lineage>
</organism>
<dbReference type="EMBL" id="SRPJ01000001">
    <property type="protein sequence ID" value="TGN28413.1"/>
    <property type="molecule type" value="Genomic_DNA"/>
</dbReference>
<reference evidence="1 2" key="1">
    <citation type="submission" date="2019-04" db="EMBL/GenBank/DDBJ databases">
        <title>Genomic characterization of Staphylococcus petrasii strains.</title>
        <authorList>
            <person name="Vrbovska V."/>
            <person name="Kovarovic V."/>
            <person name="Maslanova I."/>
            <person name="Indrakova A."/>
            <person name="Petras P."/>
            <person name="Sedo O."/>
            <person name="Svec P."/>
            <person name="Fisarova L."/>
            <person name="Sedlacek I."/>
            <person name="Doskar J."/>
            <person name="Pantucek R."/>
        </authorList>
    </citation>
    <scope>NUCLEOTIDE SEQUENCE [LARGE SCALE GENOMIC DNA]</scope>
    <source>
        <strain evidence="1 2">CCM 8529</strain>
    </source>
</reference>
<evidence type="ECO:0000313" key="1">
    <source>
        <dbReference type="EMBL" id="TGN28413.1"/>
    </source>
</evidence>
<name>A0A4Z1B440_9STAP</name>
<protein>
    <recommendedName>
        <fullName evidence="3">Phage protein</fullName>
    </recommendedName>
</protein>
<proteinExistence type="predicted"/>
<sequence length="73" mass="8707">MDNIFNMDGSKKEDINIQNQIYELKSTFPLILEVARLKSEYQRERLTSLRQQGFTEEQALEIIKVERTPFDQQ</sequence>
<comment type="caution">
    <text evidence="1">The sequence shown here is derived from an EMBL/GenBank/DDBJ whole genome shotgun (WGS) entry which is preliminary data.</text>
</comment>
<accession>A0A4Z1B440</accession>